<keyword evidence="2" id="KW-1185">Reference proteome</keyword>
<evidence type="ECO:0000313" key="1">
    <source>
        <dbReference type="EMBL" id="MBC5726770.1"/>
    </source>
</evidence>
<name>A0A923LWN3_9FIRM</name>
<reference evidence="1" key="1">
    <citation type="submission" date="2020-08" db="EMBL/GenBank/DDBJ databases">
        <title>Genome public.</title>
        <authorList>
            <person name="Liu C."/>
            <person name="Sun Q."/>
        </authorList>
    </citation>
    <scope>NUCLEOTIDE SEQUENCE</scope>
    <source>
        <strain evidence="1">NSJ-28</strain>
    </source>
</reference>
<dbReference type="AlphaFoldDB" id="A0A923LWN3"/>
<organism evidence="1 2">
    <name type="scientific">Agathobaculum faecis</name>
    <dbReference type="NCBI Taxonomy" id="2763013"/>
    <lineage>
        <taxon>Bacteria</taxon>
        <taxon>Bacillati</taxon>
        <taxon>Bacillota</taxon>
        <taxon>Clostridia</taxon>
        <taxon>Eubacteriales</taxon>
        <taxon>Butyricicoccaceae</taxon>
        <taxon>Agathobaculum</taxon>
    </lineage>
</organism>
<evidence type="ECO:0000313" key="2">
    <source>
        <dbReference type="Proteomes" id="UP000606499"/>
    </source>
</evidence>
<proteinExistence type="predicted"/>
<comment type="caution">
    <text evidence="1">The sequence shown here is derived from an EMBL/GenBank/DDBJ whole genome shotgun (WGS) entry which is preliminary data.</text>
</comment>
<dbReference type="EMBL" id="JACOPL010000029">
    <property type="protein sequence ID" value="MBC5726770.1"/>
    <property type="molecule type" value="Genomic_DNA"/>
</dbReference>
<gene>
    <name evidence="1" type="ORF">H8S45_15075</name>
</gene>
<dbReference type="RefSeq" id="WP_054328479.1">
    <property type="nucleotide sequence ID" value="NZ_JACOPL010000029.1"/>
</dbReference>
<accession>A0A923LWN3</accession>
<sequence>MNAKYCFEKKAKISVASDCYVGTAMNRNGDLVPALPQITITAEFDGEWESPEKLNADMKDCISKLQDAFCKHLYHR</sequence>
<protein>
    <submittedName>
        <fullName evidence="1">Uncharacterized protein</fullName>
    </submittedName>
</protein>
<dbReference type="Proteomes" id="UP000606499">
    <property type="component" value="Unassembled WGS sequence"/>
</dbReference>